<feature type="compositionally biased region" description="Polar residues" evidence="11">
    <location>
        <begin position="5114"/>
        <end position="5134"/>
    </location>
</feature>
<feature type="region of interest" description="Disordered" evidence="11">
    <location>
        <begin position="7536"/>
        <end position="7555"/>
    </location>
</feature>
<dbReference type="Proteomes" id="UP000504606">
    <property type="component" value="Unplaced"/>
</dbReference>
<evidence type="ECO:0000256" key="11">
    <source>
        <dbReference type="SAM" id="MobiDB-lite"/>
    </source>
</evidence>
<feature type="compositionally biased region" description="Basic residues" evidence="11">
    <location>
        <begin position="23"/>
        <end position="36"/>
    </location>
</feature>
<feature type="compositionally biased region" description="Low complexity" evidence="11">
    <location>
        <begin position="5078"/>
        <end position="5109"/>
    </location>
</feature>
<feature type="region of interest" description="Disordered" evidence="11">
    <location>
        <begin position="2436"/>
        <end position="2463"/>
    </location>
</feature>
<dbReference type="PANTHER" id="PTHR24123:SF141">
    <property type="entry name" value="ANKYRIN 2, ISOFORM U"/>
    <property type="match status" value="1"/>
</dbReference>
<feature type="region of interest" description="Disordered" evidence="11">
    <location>
        <begin position="2813"/>
        <end position="2858"/>
    </location>
</feature>
<feature type="region of interest" description="Disordered" evidence="11">
    <location>
        <begin position="1"/>
        <end position="81"/>
    </location>
</feature>
<feature type="repeat" description="ANK" evidence="9">
    <location>
        <begin position="444"/>
        <end position="476"/>
    </location>
</feature>
<feature type="repeat" description="ANK" evidence="9">
    <location>
        <begin position="576"/>
        <end position="608"/>
    </location>
</feature>
<feature type="compositionally biased region" description="Basic and acidic residues" evidence="11">
    <location>
        <begin position="6048"/>
        <end position="6071"/>
    </location>
</feature>
<feature type="compositionally biased region" description="Acidic residues" evidence="11">
    <location>
        <begin position="2146"/>
        <end position="2155"/>
    </location>
</feature>
<feature type="region of interest" description="Disordered" evidence="11">
    <location>
        <begin position="2908"/>
        <end position="2928"/>
    </location>
</feature>
<feature type="repeat" description="ANK" evidence="9">
    <location>
        <begin position="151"/>
        <end position="183"/>
    </location>
</feature>
<dbReference type="Gene3D" id="2.60.40.2660">
    <property type="match status" value="1"/>
</dbReference>
<feature type="region of interest" description="Disordered" evidence="11">
    <location>
        <begin position="3184"/>
        <end position="3205"/>
    </location>
</feature>
<organism evidence="14 15">
    <name type="scientific">Frankliniella occidentalis</name>
    <name type="common">Western flower thrips</name>
    <name type="synonym">Euthrips occidentalis</name>
    <dbReference type="NCBI Taxonomy" id="133901"/>
    <lineage>
        <taxon>Eukaryota</taxon>
        <taxon>Metazoa</taxon>
        <taxon>Ecdysozoa</taxon>
        <taxon>Arthropoda</taxon>
        <taxon>Hexapoda</taxon>
        <taxon>Insecta</taxon>
        <taxon>Pterygota</taxon>
        <taxon>Neoptera</taxon>
        <taxon>Paraneoptera</taxon>
        <taxon>Thysanoptera</taxon>
        <taxon>Terebrantia</taxon>
        <taxon>Thripoidea</taxon>
        <taxon>Thripidae</taxon>
        <taxon>Frankliniella</taxon>
    </lineage>
</organism>
<feature type="region of interest" description="Disordered" evidence="11">
    <location>
        <begin position="4414"/>
        <end position="4458"/>
    </location>
</feature>
<feature type="region of interest" description="Disordered" evidence="11">
    <location>
        <begin position="3217"/>
        <end position="3257"/>
    </location>
</feature>
<feature type="region of interest" description="Disordered" evidence="11">
    <location>
        <begin position="4867"/>
        <end position="5157"/>
    </location>
</feature>
<feature type="repeat" description="ANK" evidence="9">
    <location>
        <begin position="217"/>
        <end position="240"/>
    </location>
</feature>
<feature type="compositionally biased region" description="Polar residues" evidence="11">
    <location>
        <begin position="2436"/>
        <end position="2459"/>
    </location>
</feature>
<feature type="region of interest" description="Disordered" evidence="11">
    <location>
        <begin position="7145"/>
        <end position="7184"/>
    </location>
</feature>
<evidence type="ECO:0000313" key="14">
    <source>
        <dbReference type="Proteomes" id="UP000504606"/>
    </source>
</evidence>
<dbReference type="GO" id="GO:0005856">
    <property type="term" value="C:cytoskeleton"/>
    <property type="evidence" value="ECO:0007669"/>
    <property type="project" value="UniProtKB-SubCell"/>
</dbReference>
<feature type="compositionally biased region" description="Low complexity" evidence="11">
    <location>
        <begin position="1930"/>
        <end position="1954"/>
    </location>
</feature>
<feature type="compositionally biased region" description="Basic and acidic residues" evidence="11">
    <location>
        <begin position="4982"/>
        <end position="4997"/>
    </location>
</feature>
<feature type="compositionally biased region" description="Basic and acidic residues" evidence="11">
    <location>
        <begin position="6686"/>
        <end position="6699"/>
    </location>
</feature>
<dbReference type="InterPro" id="IPR011029">
    <property type="entry name" value="DEATH-like_dom_sf"/>
</dbReference>
<dbReference type="PRINTS" id="PR01415">
    <property type="entry name" value="ANKYRIN"/>
</dbReference>
<evidence type="ECO:0000256" key="10">
    <source>
        <dbReference type="SAM" id="Coils"/>
    </source>
</evidence>
<feature type="repeat" description="ANK" evidence="9">
    <location>
        <begin position="609"/>
        <end position="641"/>
    </location>
</feature>
<feature type="compositionally biased region" description="Basic and acidic residues" evidence="11">
    <location>
        <begin position="3354"/>
        <end position="3378"/>
    </location>
</feature>
<feature type="compositionally biased region" description="Basic and acidic residues" evidence="11">
    <location>
        <begin position="3485"/>
        <end position="3501"/>
    </location>
</feature>
<feature type="compositionally biased region" description="Basic and acidic residues" evidence="11">
    <location>
        <begin position="1878"/>
        <end position="1889"/>
    </location>
</feature>
<feature type="compositionally biased region" description="Acidic residues" evidence="11">
    <location>
        <begin position="1813"/>
        <end position="1822"/>
    </location>
</feature>
<feature type="region of interest" description="Disordered" evidence="11">
    <location>
        <begin position="3584"/>
        <end position="3615"/>
    </location>
</feature>
<feature type="repeat" description="ANK" evidence="9">
    <location>
        <begin position="708"/>
        <end position="740"/>
    </location>
</feature>
<feature type="repeat" description="ANK" evidence="9">
    <location>
        <begin position="378"/>
        <end position="410"/>
    </location>
</feature>
<dbReference type="Gene3D" id="2.60.220.30">
    <property type="match status" value="2"/>
</dbReference>
<feature type="region of interest" description="Disordered" evidence="11">
    <location>
        <begin position="6437"/>
        <end position="6501"/>
    </location>
</feature>
<evidence type="ECO:0000256" key="9">
    <source>
        <dbReference type="PROSITE-ProRule" id="PRU00023"/>
    </source>
</evidence>
<feature type="repeat" description="ANK" evidence="9">
    <location>
        <begin position="279"/>
        <end position="311"/>
    </location>
</feature>
<evidence type="ECO:0000256" key="1">
    <source>
        <dbReference type="ARBA" id="ARBA00004245"/>
    </source>
</evidence>
<dbReference type="SMART" id="SM00218">
    <property type="entry name" value="ZU5"/>
    <property type="match status" value="1"/>
</dbReference>
<feature type="compositionally biased region" description="Basic and acidic residues" evidence="11">
    <location>
        <begin position="6647"/>
        <end position="6664"/>
    </location>
</feature>
<feature type="compositionally biased region" description="Low complexity" evidence="11">
    <location>
        <begin position="6368"/>
        <end position="6385"/>
    </location>
</feature>
<feature type="region of interest" description="Disordered" evidence="11">
    <location>
        <begin position="2217"/>
        <end position="2380"/>
    </location>
</feature>
<feature type="compositionally biased region" description="Basic and acidic residues" evidence="11">
    <location>
        <begin position="4423"/>
        <end position="4436"/>
    </location>
</feature>
<feature type="compositionally biased region" description="Basic and acidic residues" evidence="11">
    <location>
        <begin position="2813"/>
        <end position="2831"/>
    </location>
</feature>
<feature type="repeat" description="ANK" evidence="9">
    <location>
        <begin position="345"/>
        <end position="377"/>
    </location>
</feature>
<feature type="compositionally biased region" description="Polar residues" evidence="11">
    <location>
        <begin position="6986"/>
        <end position="6997"/>
    </location>
</feature>
<evidence type="ECO:0000259" key="12">
    <source>
        <dbReference type="PROSITE" id="PS50017"/>
    </source>
</evidence>
<dbReference type="PROSITE" id="PS50297">
    <property type="entry name" value="ANK_REP_REGION"/>
    <property type="match status" value="21"/>
</dbReference>
<evidence type="ECO:0000256" key="5">
    <source>
        <dbReference type="ARBA" id="ARBA00022737"/>
    </source>
</evidence>
<evidence type="ECO:0000256" key="4">
    <source>
        <dbReference type="ARBA" id="ARBA00022553"/>
    </source>
</evidence>
<feature type="compositionally biased region" description="Basic and acidic residues" evidence="11">
    <location>
        <begin position="7000"/>
        <end position="7013"/>
    </location>
</feature>
<keyword evidence="14" id="KW-1185">Reference proteome</keyword>
<feature type="region of interest" description="Disordered" evidence="11">
    <location>
        <begin position="6048"/>
        <end position="6076"/>
    </location>
</feature>
<feature type="repeat" description="ANK" evidence="9">
    <location>
        <begin position="510"/>
        <end position="542"/>
    </location>
</feature>
<feature type="compositionally biased region" description="Polar residues" evidence="11">
    <location>
        <begin position="1"/>
        <end position="10"/>
    </location>
</feature>
<feature type="region of interest" description="Disordered" evidence="11">
    <location>
        <begin position="3741"/>
        <end position="3815"/>
    </location>
</feature>
<sequence length="7786" mass="851213">MAQFVTSLQPSLADMSRTPHAGHPPHPHPPPHKGHGHEKEKEKIAQKMAKEQQQLQQQQQQAHSKHAAQAAAAASVPERVAEKSDGNTAFLRAARAGNLDKVLEHLKSDVDINTANANGLNALHLASKEGHTHVVTELLSRGATVDASTKKGNTALHIASLAGQEEVVRLLVQHGAAVNVQSQNGFTPLYMAAQENHDNVVKFLLANGANQSLATEDGFTPLAVAMQQGHDKVVAVLLENDTRGKVRLPALHIAAKKDDCKAAALLLQNEHNPDVTSKSGFTPLHIAAHYGNEAIANLLLNKGADVNYSAKHNISPLHVAAKWGKTNLVALLLERGAHIEAKTRDGLTPLHCAARSGHEQVVDMMLERGAPISCKTKNGLAPLHMAAQGDHVDAARILLYHRAPVDEITVDYLTALHVAAHCGHVRVAKLLLDRKADPNARALNGFTPLHIACKKNRIKVVELLLKHGASIEATTESGLTPLHVASFMGCMNIVIYLLQNEANPDVPTVRGETPLHLAARANQTDIIRILLRNGAQVDARAREQQTPLHIASRLGNVDIVMLLLQHGAAVDSTTKDLYTALHIAAKEGQEEVAAVLLENGASLTATTNKGCTPLHLAAKYGNMKVAKLLLQKDAPVDSQGKNGVTPLHVASHYDHQSVALLLLDKGASPHATAKNGHTPLHIAARKNQMDIATTLLEYGAKANAESRAGFTPLHLSAQEGHTDMSTLLIEHQADTNHQAKNGLTPLHLCAQEDRVNVAQILVKSGANVDSITKAGYTPLHVASHFGQVNMVRFLLQHGADTGAVTSVGYTPLHQAAQQGHSGVVSILLNSGAQPNVTTKQGQTALSIAQKLGYISVVETLKVVTEITTITTTTTTTIEEKYRVVAPETMQETFMSDSEEEGGDQGLECTGMYFGKPTHAQHVYLPYYEGQSLLKREDTLLNEQPYHYLTVDEMKSLGDDSLPIDVTQDDRHDSNRDLVSPQHVKEVYSAQLNYASDNVDISRHPVNVGKLKWKNFLVSFLVDARGGAMRGCRHSGVRVIVPPRKAPQPLRVTCRYLKRDKLSHPPPLMEGEALASRILELGPVGAKFLGPVIIEVPHFGSLRGREREIVILRSDNGETWREHTVEASEDAIHDVLNESFEKDGERNELSQLEVCDSGRLTRILTTDFPQYFAVVSRVRQEVHAIGPEGGMVSSSVVPQVQAVFPQGALTKKIKVGLQAQPIQADLVAKLLGNRVAVSPIVTVEPRRRKFHKPITLTIPVPQAANKGMINQYSGDAPTLRLLCSITGGTTRAQWEDVTGSTPLTFVNDCVSFTTTVSARFWLMDCRNISEATRMATELYKEAIHVPFLAKFVVFSKRVDFLEARLRVFCMTDDKEDKTLEHQEHFTEVAKSRDVEVLEGKSQFVEFAGNLVPVTKSGDQLQLGFRGFRENRLAFTTRVKDPHADAVGRILFMKEAKVQKGDPPQQPVCVLNIVLPDDIIPESSTAESTPQKYSHVHLSINGSSAPARPELRLSDISNTLGSDWESLAVELGLSRSDVDRIKSDHPASAAPQHAMAMLRLWLQKLGNKASGTELQQALQRLGRDDIIHRCMISCDDQEMNLTSSHLGLDQSGFDNLQEELGVSRDVSRDASREASLRRNLSLEAGGPYDEQDIMKVSRDSESVEELVEKPIHTIERIEEVKQIDKHHREQDDSEERKYVAEEKEVEEKRKSVRERTQDIEKRLSQTSMEDQQQRRDSQLFQGVSEGLERLNVTQATEAGDLLSPGVVQTPPPSPAELPYDAGEHNWHESKVSTTTTITSEQHSGSQVAVAAASPQEDEDLDADSFQEQFLLETPPSGITTRHGFIAVPDESDEEAVRTPSTPGAPQGASHSSRATSLLSSEKRDVAARIDKMQAMGVEFKQLESPGEEKGAADEKRAEHRKDVDRLAGGVGDDNPPTDSTTSDKSPRQSSRSTSPPAVCRVVQTPPTLELVIGHKKVRTRDASASSESTVTLYGSQDVEISIRSESHISVTRKEPGGKDSASASFDADVTEESESPLRRSARTGVDPQRSCAKVTYKDQSSPEHSSGIFILPSRKERKKEETVLFSGEESVYRYDQGEAIIASVDSPGTDESASHLITDTGISLTRGTTDTSPAQQPARGRADRDIDADIDGEESELTDAGLSPIQPDDIGLPPMSSDMKFYDEEVTLVSFTEMGTSPHDYQIESSSVALSPIEIPTSEASVYTDSVDTKDAGVSPIGSDDESLKQLSSISASAPVLPHDADLARSPEEDTESKRFKTELVIQIGPETSHSLPQKDPSPPKKIGPKVKELQKVFTEPDEGEDLKTAVQRTVDDDSDEESLRSHPGVSKIVEEIEDSLGTPKHARRSSSKDSPPRGASYDKISIDKVETEVTFSVMEDINKSIESDREELTVKVAGQSDGKRTVFVQETNLDNVSVHPITTKSQELQKTSKTTETPQAPQESNLHDRKIFEENVDEIIEREEVKQVVVKTTREETTEMENREDSSVLTFTVKTTAHEMNKVETVKETIAHVKTVTSHSEQQRQPFAQDLAATVSAMEKLRDTVENILPEFSSDHENRLTEKRDEGLPTGVETCLHKTEETLKRISEKLDVSGVPNEVSNQHHSIKTLAPDLLTAQTTLERIRKTLDDTELTAENTTVDNALTSDHAATATPEMSSPSAQVEEDSASTESSATLSAMELQKGATTHQENVGSLSTTSSIDGSHVVDVVRKEVCDPRPRSLQKEADHVVTERDVSDLMSEVAECTRQIKQEVRQLKPDLTPTPEGSDLGTLNLALARATGMSLIPEVSCSQTTELTIQHKEPDDHERLDSDLDGDTRPCSPPGERKVLSSEADLRVPSASTQDVDSVLETQAVADEKLDEGSEKVKSGKVEPATVLAIKATHDLLEAERKGRNIHTSEKSETDETIHVSSARADDGRTVESELRSALIVCVAVGQSMALDAVSKPSQEGEQLVDQSVECISDRSYAHLVKDEKDKVNDEIKVSGDRGEPSKYIMSIKSESKSLSEKIVTTKFDERMKSSENASSEIEDKEIKVVSLGKSPDVYTDKPITTPTAVDISVVDAKTTLKVTNDLLKSERACLHDFHPGLKTGLVLTDVSTIRDEKDPSVKIAVEDARLLADATKALDEEKNVKEEKVKQEITKAEAILSQGSSVKTDEQIIIEVEERLEKDIEMPAADSRESTPETRHKIRGKVKEAKKAVGGFFGSLMGRSRDSDSEQESDSGRSAIPKKSKKKKKGEKEMKNISEETVVTTQIRDELDSVGERNTDLLSTKHFLLNEKQSYHAEPDLKYVDEDDTHIDTETIESVTKSSEIALTDENELKQGQMGHKKKAGGFFGALRGKSKDGEEAKESTTKDTKLTETEAETDKTTLATTKAFLLNEQQMYQTDDILKIQSKPIVTEHQVADMAEIETEDKYLKGKIKGKGAKKVVGEFFGSLRSKGKDVSEETNDETKNKTDPDEINTEIEQDLQAFSEKRKTTDEPPKPKTDMLCKASNVNQIGDKSTLKQSEQTQLFLENEQKMYQTNKIDPIKKDTLQTEQIMAKGTELAEKQVKIRQEVDKAKATVAEAKEAVEESKEKAADTVSDIKDSVEHEKDEISKKGKSKVKEAKKAVGGFFGSLMGKGKDAAESVSDKVDESVREAKEAAEAAKTEVVEAKDSVASAAAEKADELEIKVQDTVTDVAAVVREGAEAIKDAVVGGAEKVGDAVDEVVSDGLKSLEAGADEAKATVAEAKEAVEESKEKAADTVSDIKDSAEHEKDEISKKGKCKAKDSLPMGQSEDTADSVSDIADKSPREAKEAAVSAKKEVVEVKDGVASTAAEKVDEVKIRVQDTVSDVAADIRMGAEAFVGAFVGEAEKVGEPSEGVAYERLTGLEAGADNAELTEIRIEAQDTVTYIGTDLKGLNDALVDEAEIVAVTDYRVVSDELKSLDAGVVEVKAFAAVAKGSVESSNENVAGTVLSEDSKRVLGGSNEGFIPLQSTAFQVGIESVVEMAVETLSDVLTDPEVINFTEPEIDLLLAADVGSEESDGNLKGKHSQETAFPVGGSFAQSDFDLTKQNSSSIVHEQVVEKSDGNLLFKEVAVILGHSSEEAVNPLNVGDSYRDSSFVAEDSEDTGYPISHDVTVDVVKAVAVETALTLTAPPVTGGDLFPIVAEESVMKKHTFSVGSPTKTLRTQVSDVPEESQVISQSSSDFDLELLAVQSALEQAPGVPVSSFELSGSDVSHTKLEEGIAHVSGDASNEPVCIQKVVHRASIDENFPDVDFSQFREVADDELHRQKSSISPPNLVSLRSARHTRDIASTESYPVEVEEMCVRRVVPELTSFEPSDVSEPIILDNQPLKTANPDMDAHAEASISILTDRFLVEERKLVEARPERVSHISSELLLERYSTLTGAFLSEERGTISKAPAGTNDKDMGEPQGEKENFASVQPGVDKPKLSDRSESHPRQVAAHEYDVNVFEKIATPISLSFSEPSQSFRSTEKVQVILSEVDNYCPPGEHPSITADLEKVSHCENLQSTKPLPVSQDIAQVDFKPESSDALSGSTKSHIIDPNDVSTAISQSSALEQYALRTTHITSLSEITSSNEAQSSIDSGNDLTCTKKSREVVNAPCIESVDLIESCDLSNAMKVETCVRGSASRGEQFDELRSGTVVESKHFTGGIAVCIDTTVEEVSSDVTDVSITTVSDAVETGSSFEITDTSNDRDSFTGGSERIVGGDSESFQMSQTLEIKHRASVEESSRSGVLQRISGGATAGIAEDNTFSTVSSEDFVERDYAVGDLLEQSALVTSQAESPNCDPPNNKEIERNDDMIEVSIDVPMSTEIEYELTAVEDLTDGNIRDDKELLALKTSKRRVEAVSSKMSRKVSTGSSTVSRTARAEKFQKLSSSTASGSVEGKYTNITRTSTSSTTSQRTVVDLPSKRSAQSKDQLSTSAMEPHISTSKVKSRGSLEIKKTEYQSPYRQTSAFNYMRSTVSRDAKRGKESQETIEKLSSSQKSSREGTPTKRVPLKQTTKSVSVTQSIQSGRSRHTTSEKDAQNTKMKQTHVQKSPRDNTPPRKYSTKQTAKLAGTSRPSSVSSTSSSTRRVSESSSASSTRSNTARSRSEYTAQPSSSASFKHTQRQSMTSKDAPHQKIYTASHTTSVRQTKYATKTSTSVTGVVLTEPSKIKRRERSAIPVSSSTKATTKPSKVPSNNVQKKTSQESVPSTITGEDFELTEPDSSSLIQDEAESLGILSPSGEAVSRRASSAPIPTSREPMLHSLHPRLQTSLPSSPSRLARAGNQGLVTQLLTSEVFTRTVESSEAVEVVYHQPERQRRPTEGEQSFIDTTDSSLSESTAIPSSSTSSDRRRSRSVSPKATKRSDVISTVDTADTVRELYYMGHTTSIGPDDALRLSNELGGPYFRSIASQDRDHSSDVASPQLEDRTTRQFSDGLGGGRIGSEVPPPSSCPHPTPRLQTADKDDDPDSEPAIQENIKSYSERRAFWEQVASSGSAETPTESVLSPTQVVASQHEEIEIVNVEIAPVPVPRHSQRNESVDSEADYLTKRGQNLGEENNAFVNDDETCAPKRPTRMHSVEEYGDKPPPVAVRKALYERSISLPCTDEPATNKRKKQFEDHVRKELVAENLLSQLEEEAVPEHKELPHRGPSDDLGDSIFSDETSETDLGLDRPSAACLSHTLDKDEAVDNVMRDAAVALVEETVSNAEAMVHKAEQHVIQYPEEEVIEWHEVRDSKNNFDTPQNYNKKIRDFSDDDKTNTELRRESLARTHEVSSSRLAEVMQYKGETICKPSDSLEVHVDKSETEDTEKSRDLDEDIRELENQRRAESRVSSADSKGARGPGDHQSQSSSEDTQCESDVTPEDHPDQSEGHLLYQPQQNIQDIVWEVGVQDQPDPLAEEFVHDILVPSGQIILQNGEIEECQQHTSHTVNTIPTHITEEEARKVAEELVQDIEEEVSKRQIEVPIIDTIRQIAEEKKLEDREIELMESILAKKQRDQSHLFSRTDTTTSSMEITDEDLRSSGVEIDLSPTESQSGLYQCMDPRARQEDEKPEALRSEDIDLSDLKPDPIQIDDTTNEKLQKNFSIIEESDECDTRSDHSEVRADLTRKGKYDVESLDELQQSLNAVNEELEEELVIKDFPSDALGCYNISESQEPPLECNNMSPAQCVPRGSPTGSTTSSGGKRTPPPKPERKSKESTGARDGSPPGVPTSEKAVDRLNEHIAIRAESIESQKSSSQDDKSPLSSGETSKDMVDTQNVVRRHQSRPDGESSSSGERSSGALYPDRRSGADFDPYSSSSESHYHSFEQSYSRPCSSDVEGLLAVTTGSSEYESALASARSMTSTDYQTAVSSLSSRESMKSLDSESSGHLASVEVSSEASETLVPSGADLDDMDDSINIVLDDDLERRCDLSFQERNRAGVLSQEVSCVAKYPSADVSDDDAEDTRDQIETDEEDEIPHIMKRSHEMTFNQERKEQSSCPDDKLASSMDGDTGSVLSMSISSASETIAVKTVVELSRTDSDKMDASATSEQLTVSATSQEMSISSEFKEDAEDNIVSLLPKTVDSETSTPTHQRDSNVSSVTLLTSTVDENGIQSASTQVTSESTCVPHELPRRSHRRNESTSNFSQFIPPKSLPEHVSNPLKESHAPESDGYYEEHRTSPTDGTFSSKKDLEESYQTEADQAFHREAREGRYLSDDVEPELEQLDGSRPQSQVSKSDSESGHRAVSSGFSDERADSELAEVLRQGSSDTACEDIIERPLTPEPAEEIQIKPDLTEFSSEALASVSELDMEYSQAHAFSRTVEYASHVSPLKDKPCVAWEHPGEHEDEMAEAEAAFHMVPHHSPHHGVHHHQPNLPETIIEDEDAEQSELEAREAALKEQVRRREEHMRSISPANIPDITVTQHMAPIIDKEFQYPDLEQDDEQAIVESAMSSRESTTVSETTTDSSQGREYVLDDSLMTQSEGSTVLDQTCKEVKSKNSEIDSVTESPTSESFEMLEKPDEAHSKQDFSEDFVIIEEIGKEAKESDTEGKGVRIASASIPMKRREPEHDDEEFIAQSPPPPVTRKMDVKYYGEGGMLDEDDPFRFDVAHDTDQSAGDDEIENEAEVEAGKKWIEMQFGVEEPAAVTAGYNYEMEFERGPLEDIKEEDEMGTSSKIGSVGSQKESVGSFGSGSVKESLSSTPEYDVLAGKKYFTRSGEHDDISMSSLQEFESLEHQLALDSAHKRMIGSQDSLNGLPKKRIAGDDISLASLQEFEKMEKACVEAERIEIRARVEEAMLSEIDEGHESQVSDSDETISGAAMKTIGDSDSDDYDKRMFEIDEIIRQAQSNVERFDEPPRCSGGDPESFGRGDSLEEVARVPDLDYDAPMSLITSTDSLEIRKLSDSMVTSSDSLDVNVNQSQHMITSADSIELQQQLKNPMKADIMTDSIELPTDPSHMITSSDSLELETTLERGDAEDEEASLAGRGSLKSGTGSLCDRSSSSGRDGDLSSSSAFGACGGGRIDPSMLGSTDSLEPSSSTATHATYQYETDSNMSSSFTSGGSNTMMSSTETLEASASIPPEGVWFEETFVEGGSFIHETVEPSDDPEYSHVIKRIVQSSPEIRKVTFRGPTSEAALKDYIERFGAGDQSYETQQTGPDGSVHTSRVVQHRVVMRDDVLRTDLTGPELEDYLKLHGMNETDLTNILSSSSSSQAEVPGPGAIVATTQHRLTASHLTGMGATEGTNPSAAPTSALPRRPPPSHDISVDDEPEFDVREHDWRFNLQHSAEAPEEEEVSSAEEKQ</sequence>
<feature type="repeat" description="ANK" evidence="9">
    <location>
        <begin position="543"/>
        <end position="575"/>
    </location>
</feature>
<evidence type="ECO:0000256" key="6">
    <source>
        <dbReference type="ARBA" id="ARBA00023043"/>
    </source>
</evidence>
<accession>A0A9C6U1Y6</accession>
<feature type="compositionally biased region" description="Polar residues" evidence="11">
    <location>
        <begin position="5018"/>
        <end position="5033"/>
    </location>
</feature>
<gene>
    <name evidence="15" type="primary">LOC113210314</name>
</gene>
<feature type="region of interest" description="Disordered" evidence="11">
    <location>
        <begin position="5412"/>
        <end position="5477"/>
    </location>
</feature>
<dbReference type="FunFam" id="1.25.40.20:FF:000003">
    <property type="entry name" value="Ankyrin, isoform B"/>
    <property type="match status" value="1"/>
</dbReference>
<feature type="region of interest" description="Disordered" evidence="11">
    <location>
        <begin position="6154"/>
        <end position="6317"/>
    </location>
</feature>
<evidence type="ECO:0000313" key="15">
    <source>
        <dbReference type="RefSeq" id="XP_052123786.1"/>
    </source>
</evidence>
<feature type="compositionally biased region" description="Polar residues" evidence="11">
    <location>
        <begin position="6596"/>
        <end position="6609"/>
    </location>
</feature>
<feature type="compositionally biased region" description="Basic and acidic residues" evidence="11">
    <location>
        <begin position="6461"/>
        <end position="6488"/>
    </location>
</feature>
<feature type="repeat" description="ANK" evidence="9">
    <location>
        <begin position="118"/>
        <end position="150"/>
    </location>
</feature>
<proteinExistence type="predicted"/>
<feature type="compositionally biased region" description="Polar residues" evidence="11">
    <location>
        <begin position="5201"/>
        <end position="5217"/>
    </location>
</feature>
<keyword evidence="8" id="KW-0206">Cytoskeleton</keyword>
<feature type="region of interest" description="Disordered" evidence="11">
    <location>
        <begin position="6353"/>
        <end position="6398"/>
    </location>
</feature>
<feature type="region of interest" description="Disordered" evidence="11">
    <location>
        <begin position="5644"/>
        <end position="5675"/>
    </location>
</feature>
<feature type="compositionally biased region" description="Basic and acidic residues" evidence="11">
    <location>
        <begin position="5824"/>
        <end position="5833"/>
    </location>
</feature>
<dbReference type="PROSITE" id="PS50017">
    <property type="entry name" value="DEATH_DOMAIN"/>
    <property type="match status" value="1"/>
</dbReference>
<feature type="compositionally biased region" description="Basic and acidic residues" evidence="11">
    <location>
        <begin position="6218"/>
        <end position="6246"/>
    </location>
</feature>
<protein>
    <submittedName>
        <fullName evidence="15">Uncharacterized protein LOC113210314 isoform X12</fullName>
    </submittedName>
</protein>
<feature type="region of interest" description="Disordered" evidence="11">
    <location>
        <begin position="7454"/>
        <end position="7497"/>
    </location>
</feature>
<feature type="compositionally biased region" description="Basic and acidic residues" evidence="11">
    <location>
        <begin position="5799"/>
        <end position="5817"/>
    </location>
</feature>
<keyword evidence="5" id="KW-0677">Repeat</keyword>
<feature type="region of interest" description="Disordered" evidence="11">
    <location>
        <begin position="3450"/>
        <end position="3502"/>
    </location>
</feature>
<feature type="region of interest" description="Disordered" evidence="11">
    <location>
        <begin position="5738"/>
        <end position="5758"/>
    </location>
</feature>
<feature type="compositionally biased region" description="Low complexity" evidence="11">
    <location>
        <begin position="1866"/>
        <end position="1877"/>
    </location>
</feature>
<feature type="compositionally biased region" description="Low complexity" evidence="11">
    <location>
        <begin position="4910"/>
        <end position="4922"/>
    </location>
</feature>
<feature type="compositionally biased region" description="Basic and acidic residues" evidence="11">
    <location>
        <begin position="1998"/>
        <end position="2015"/>
    </location>
</feature>
<feature type="compositionally biased region" description="Polar residues" evidence="11">
    <location>
        <begin position="7155"/>
        <end position="7169"/>
    </location>
</feature>
<feature type="compositionally biased region" description="Polar residues" evidence="11">
    <location>
        <begin position="5143"/>
        <end position="5157"/>
    </location>
</feature>
<dbReference type="Pfam" id="PF00531">
    <property type="entry name" value="Death"/>
    <property type="match status" value="1"/>
</dbReference>
<feature type="compositionally biased region" description="Pro residues" evidence="11">
    <location>
        <begin position="5450"/>
        <end position="5460"/>
    </location>
</feature>
<feature type="repeat" description="ANK" evidence="9">
    <location>
        <begin position="774"/>
        <end position="806"/>
    </location>
</feature>
<comment type="subcellular location">
    <subcellularLocation>
        <location evidence="1">Cytoplasm</location>
        <location evidence="1">Cytoskeleton</location>
    </subcellularLocation>
    <subcellularLocation>
        <location evidence="2">Membrane</location>
    </subcellularLocation>
</comment>
<feature type="compositionally biased region" description="Polar residues" evidence="11">
    <location>
        <begin position="1980"/>
        <end position="1992"/>
    </location>
</feature>
<feature type="compositionally biased region" description="Polar residues" evidence="11">
    <location>
        <begin position="6530"/>
        <end position="6549"/>
    </location>
</feature>
<dbReference type="InterPro" id="IPR036770">
    <property type="entry name" value="Ankyrin_rpt-contain_sf"/>
</dbReference>
<dbReference type="FunFam" id="2.60.220.30:FF:000009">
    <property type="entry name" value="Ankyrin 2, isoform G"/>
    <property type="match status" value="1"/>
</dbReference>
<feature type="domain" description="ZU5" evidence="13">
    <location>
        <begin position="1015"/>
        <end position="1176"/>
    </location>
</feature>
<feature type="region of interest" description="Disordered" evidence="11">
    <location>
        <begin position="5799"/>
        <end position="5875"/>
    </location>
</feature>
<dbReference type="SMART" id="SM00005">
    <property type="entry name" value="DEATH"/>
    <property type="match status" value="1"/>
</dbReference>
<feature type="region of interest" description="Disordered" evidence="11">
    <location>
        <begin position="1681"/>
        <end position="1735"/>
    </location>
</feature>
<dbReference type="Gene3D" id="1.20.120.20">
    <property type="entry name" value="Apolipoprotein"/>
    <property type="match status" value="1"/>
</dbReference>
<feature type="compositionally biased region" description="Basic and acidic residues" evidence="11">
    <location>
        <begin position="3800"/>
        <end position="3815"/>
    </location>
</feature>
<feature type="compositionally biased region" description="Basic residues" evidence="11">
    <location>
        <begin position="3240"/>
        <end position="3249"/>
    </location>
</feature>
<reference evidence="15" key="1">
    <citation type="submission" date="2025-08" db="UniProtKB">
        <authorList>
            <consortium name="RefSeq"/>
        </authorList>
    </citation>
    <scope>IDENTIFICATION</scope>
    <source>
        <tissue evidence="15">Whole organism</tissue>
    </source>
</reference>
<feature type="repeat" description="ANK" evidence="9">
    <location>
        <begin position="477"/>
        <end position="509"/>
    </location>
</feature>
<feature type="region of interest" description="Disordered" evidence="11">
    <location>
        <begin position="6981"/>
        <end position="7108"/>
    </location>
</feature>
<feature type="compositionally biased region" description="Polar residues" evidence="11">
    <location>
        <begin position="1789"/>
        <end position="1804"/>
    </location>
</feature>
<feature type="compositionally biased region" description="Basic and acidic residues" evidence="11">
    <location>
        <begin position="2257"/>
        <end position="2276"/>
    </location>
</feature>
<feature type="region of interest" description="Disordered" evidence="11">
    <location>
        <begin position="7721"/>
        <end position="7786"/>
    </location>
</feature>
<keyword evidence="10" id="KW-0175">Coiled coil</keyword>
<evidence type="ECO:0000256" key="7">
    <source>
        <dbReference type="ARBA" id="ARBA00023136"/>
    </source>
</evidence>
<feature type="repeat" description="ANK" evidence="9">
    <location>
        <begin position="807"/>
        <end position="839"/>
    </location>
</feature>
<dbReference type="Gene3D" id="1.10.533.10">
    <property type="entry name" value="Death Domain, Fas"/>
    <property type="match status" value="1"/>
</dbReference>
<dbReference type="PROSITE" id="PS51145">
    <property type="entry name" value="ZU5"/>
    <property type="match status" value="2"/>
</dbReference>
<feature type="repeat" description="ANK" evidence="9">
    <location>
        <begin position="741"/>
        <end position="773"/>
    </location>
</feature>
<feature type="repeat" description="ANK" evidence="9">
    <location>
        <begin position="642"/>
        <end position="674"/>
    </location>
</feature>
<dbReference type="Pfam" id="PF17809">
    <property type="entry name" value="UPA_2"/>
    <property type="match status" value="1"/>
</dbReference>
<keyword evidence="6 9" id="KW-0040">ANK repeat</keyword>
<evidence type="ECO:0000259" key="13">
    <source>
        <dbReference type="PROSITE" id="PS51145"/>
    </source>
</evidence>
<keyword evidence="4" id="KW-0597">Phosphoprotein</keyword>
<evidence type="ECO:0000256" key="8">
    <source>
        <dbReference type="ARBA" id="ARBA00023212"/>
    </source>
</evidence>
<feature type="compositionally biased region" description="Basic and acidic residues" evidence="11">
    <location>
        <begin position="7087"/>
        <end position="7097"/>
    </location>
</feature>
<feature type="compositionally biased region" description="Low complexity" evidence="11">
    <location>
        <begin position="7475"/>
        <end position="7497"/>
    </location>
</feature>
<feature type="region of interest" description="Disordered" evidence="11">
    <location>
        <begin position="4796"/>
        <end position="4816"/>
    </location>
</feature>
<dbReference type="GO" id="GO:0007165">
    <property type="term" value="P:signal transduction"/>
    <property type="evidence" value="ECO:0007669"/>
    <property type="project" value="InterPro"/>
</dbReference>
<feature type="compositionally biased region" description="Polar residues" evidence="11">
    <location>
        <begin position="4930"/>
        <end position="4951"/>
    </location>
</feature>
<feature type="region of interest" description="Disordered" evidence="11">
    <location>
        <begin position="5172"/>
        <end position="5267"/>
    </location>
</feature>
<dbReference type="PANTHER" id="PTHR24123">
    <property type="entry name" value="ANKYRIN REPEAT-CONTAINING"/>
    <property type="match status" value="1"/>
</dbReference>
<dbReference type="FunFam" id="1.25.40.20:FF:000001">
    <property type="entry name" value="Ankyrin-2 isoform 2"/>
    <property type="match status" value="1"/>
</dbReference>
<dbReference type="InterPro" id="IPR002110">
    <property type="entry name" value="Ankyrin_rpt"/>
</dbReference>
<dbReference type="FunFam" id="1.25.40.20:FF:000095">
    <property type="entry name" value="Ankyrin 2, isoform J"/>
    <property type="match status" value="1"/>
</dbReference>
<feature type="compositionally biased region" description="Basic and acidic residues" evidence="11">
    <location>
        <begin position="3741"/>
        <end position="3783"/>
    </location>
</feature>
<evidence type="ECO:0000256" key="3">
    <source>
        <dbReference type="ARBA" id="ARBA00022490"/>
    </source>
</evidence>
<feature type="coiled-coil region" evidence="10">
    <location>
        <begin position="5940"/>
        <end position="5967"/>
    </location>
</feature>
<dbReference type="Pfam" id="PF00791">
    <property type="entry name" value="ZU5"/>
    <property type="match status" value="1"/>
</dbReference>
<dbReference type="CDD" id="cd08317">
    <property type="entry name" value="Death_ank"/>
    <property type="match status" value="1"/>
</dbReference>
<evidence type="ECO:0000256" key="2">
    <source>
        <dbReference type="ARBA" id="ARBA00004370"/>
    </source>
</evidence>
<dbReference type="SMART" id="SM00248">
    <property type="entry name" value="ANK"/>
    <property type="match status" value="24"/>
</dbReference>
<dbReference type="InterPro" id="IPR000488">
    <property type="entry name" value="Death_dom"/>
</dbReference>
<feature type="compositionally biased region" description="Acidic residues" evidence="11">
    <location>
        <begin position="7773"/>
        <end position="7786"/>
    </location>
</feature>
<feature type="region of interest" description="Disordered" evidence="11">
    <location>
        <begin position="2656"/>
        <end position="2690"/>
    </location>
</feature>
<feature type="coiled-coil region" evidence="10">
    <location>
        <begin position="3643"/>
        <end position="3677"/>
    </location>
</feature>
<feature type="region of interest" description="Disordered" evidence="11">
    <location>
        <begin position="5316"/>
        <end position="5371"/>
    </location>
</feature>
<feature type="compositionally biased region" description="Polar residues" evidence="11">
    <location>
        <begin position="5328"/>
        <end position="5337"/>
    </location>
</feature>
<dbReference type="SUPFAM" id="SSF47986">
    <property type="entry name" value="DEATH domain"/>
    <property type="match status" value="1"/>
</dbReference>
<dbReference type="InterPro" id="IPR040745">
    <property type="entry name" value="Ankyrin_UPA"/>
</dbReference>
<feature type="domain" description="Death" evidence="12">
    <location>
        <begin position="1507"/>
        <end position="1586"/>
    </location>
</feature>
<dbReference type="FunFam" id="2.60.220.30:FF:000001">
    <property type="entry name" value="Ankyrin-3 isoform 2"/>
    <property type="match status" value="1"/>
</dbReference>
<feature type="compositionally biased region" description="Low complexity" evidence="11">
    <location>
        <begin position="6274"/>
        <end position="6284"/>
    </location>
</feature>
<feature type="compositionally biased region" description="Basic and acidic residues" evidence="11">
    <location>
        <begin position="5318"/>
        <end position="5327"/>
    </location>
</feature>
<dbReference type="InterPro" id="IPR051165">
    <property type="entry name" value="Multifunctional_ANK_Repeat"/>
</dbReference>
<feature type="compositionally biased region" description="Basic and acidic residues" evidence="11">
    <location>
        <begin position="1779"/>
        <end position="1788"/>
    </location>
</feature>
<dbReference type="Pfam" id="PF12796">
    <property type="entry name" value="Ank_2"/>
    <property type="match status" value="9"/>
</dbReference>
<feature type="repeat" description="ANK" evidence="9">
    <location>
        <begin position="312"/>
        <end position="344"/>
    </location>
</feature>
<feature type="region of interest" description="Disordered" evidence="11">
    <location>
        <begin position="2118"/>
        <end position="2175"/>
    </location>
</feature>
<feature type="compositionally biased region" description="Basic and acidic residues" evidence="11">
    <location>
        <begin position="3452"/>
        <end position="3470"/>
    </location>
</feature>
<feature type="compositionally biased region" description="Low complexity" evidence="11">
    <location>
        <begin position="7536"/>
        <end position="7554"/>
    </location>
</feature>
<feature type="compositionally biased region" description="Basic and acidic residues" evidence="11">
    <location>
        <begin position="5644"/>
        <end position="5655"/>
    </location>
</feature>
<feature type="compositionally biased region" description="Low complexity" evidence="11">
    <location>
        <begin position="5338"/>
        <end position="5352"/>
    </location>
</feature>
<dbReference type="RefSeq" id="XP_052123786.1">
    <property type="nucleotide sequence ID" value="XM_052267826.1"/>
</dbReference>
<feature type="region of interest" description="Disordered" evidence="11">
    <location>
        <begin position="1754"/>
        <end position="2071"/>
    </location>
</feature>
<dbReference type="InterPro" id="IPR000906">
    <property type="entry name" value="ZU5_dom"/>
</dbReference>
<dbReference type="PROSITE" id="PS50088">
    <property type="entry name" value="ANK_REPEAT"/>
    <property type="match status" value="21"/>
</dbReference>
<feature type="compositionally biased region" description="Low complexity" evidence="11">
    <location>
        <begin position="6582"/>
        <end position="6592"/>
    </location>
</feature>
<dbReference type="SUPFAM" id="SSF48403">
    <property type="entry name" value="Ankyrin repeat"/>
    <property type="match status" value="2"/>
</dbReference>
<feature type="compositionally biased region" description="Basic and acidic residues" evidence="11">
    <location>
        <begin position="37"/>
        <end position="50"/>
    </location>
</feature>
<feature type="compositionally biased region" description="Low complexity" evidence="11">
    <location>
        <begin position="5184"/>
        <end position="5200"/>
    </location>
</feature>
<feature type="compositionally biased region" description="Basic and acidic residues" evidence="11">
    <location>
        <begin position="6194"/>
        <end position="6204"/>
    </location>
</feature>
<feature type="domain" description="ZU5" evidence="13">
    <location>
        <begin position="1178"/>
        <end position="1325"/>
    </location>
</feature>
<feature type="compositionally biased region" description="Polar residues" evidence="11">
    <location>
        <begin position="4965"/>
        <end position="4981"/>
    </location>
</feature>
<feature type="compositionally biased region" description="Low complexity" evidence="11">
    <location>
        <begin position="6174"/>
        <end position="6189"/>
    </location>
</feature>
<feature type="repeat" description="ANK" evidence="9">
    <location>
        <begin position="184"/>
        <end position="216"/>
    </location>
</feature>
<feature type="region of interest" description="Disordered" evidence="11">
    <location>
        <begin position="4705"/>
        <end position="4729"/>
    </location>
</feature>
<feature type="region of interest" description="Disordered" evidence="11">
    <location>
        <begin position="3334"/>
        <end position="3378"/>
    </location>
</feature>
<feature type="repeat" description="ANK" evidence="9">
    <location>
        <begin position="411"/>
        <end position="443"/>
    </location>
</feature>
<feature type="compositionally biased region" description="Polar residues" evidence="11">
    <location>
        <begin position="4873"/>
        <end position="4883"/>
    </location>
</feature>
<dbReference type="CDD" id="cd06503">
    <property type="entry name" value="ATP-synt_Fo_b"/>
    <property type="match status" value="1"/>
</dbReference>
<feature type="compositionally biased region" description="Basic and acidic residues" evidence="11">
    <location>
        <begin position="1681"/>
        <end position="1721"/>
    </location>
</feature>
<keyword evidence="3" id="KW-0963">Cytoplasm</keyword>
<dbReference type="Gene3D" id="1.25.40.20">
    <property type="entry name" value="Ankyrin repeat-containing domain"/>
    <property type="match status" value="3"/>
</dbReference>
<feature type="compositionally biased region" description="Basic and acidic residues" evidence="11">
    <location>
        <begin position="4445"/>
        <end position="4458"/>
    </location>
</feature>
<keyword evidence="7" id="KW-0472">Membrane</keyword>
<feature type="compositionally biased region" description="Basic and acidic residues" evidence="11">
    <location>
        <begin position="1904"/>
        <end position="1923"/>
    </location>
</feature>
<feature type="compositionally biased region" description="Basic and acidic residues" evidence="11">
    <location>
        <begin position="7022"/>
        <end position="7036"/>
    </location>
</feature>
<feature type="compositionally biased region" description="Polar residues" evidence="11">
    <location>
        <begin position="2118"/>
        <end position="2133"/>
    </location>
</feature>
<dbReference type="GO" id="GO:0016020">
    <property type="term" value="C:membrane"/>
    <property type="evidence" value="ECO:0007669"/>
    <property type="project" value="UniProtKB-SubCell"/>
</dbReference>
<feature type="compositionally biased region" description="Low complexity" evidence="11">
    <location>
        <begin position="6299"/>
        <end position="6315"/>
    </location>
</feature>
<feature type="compositionally biased region" description="Low complexity" evidence="11">
    <location>
        <begin position="51"/>
        <end position="74"/>
    </location>
</feature>
<feature type="compositionally biased region" description="Basic and acidic residues" evidence="11">
    <location>
        <begin position="2838"/>
        <end position="2849"/>
    </location>
</feature>
<feature type="region of interest" description="Disordered" evidence="11">
    <location>
        <begin position="7335"/>
        <end position="7354"/>
    </location>
</feature>
<dbReference type="Pfam" id="PF00023">
    <property type="entry name" value="Ank"/>
    <property type="match status" value="2"/>
</dbReference>
<feature type="compositionally biased region" description="Polar residues" evidence="11">
    <location>
        <begin position="5046"/>
        <end position="5055"/>
    </location>
</feature>
<feature type="repeat" description="ANK" evidence="9">
    <location>
        <begin position="675"/>
        <end position="707"/>
    </location>
</feature>
<feature type="region of interest" description="Disordered" evidence="11">
    <location>
        <begin position="6521"/>
        <end position="6740"/>
    </location>
</feature>
<feature type="compositionally biased region" description="Acidic residues" evidence="11">
    <location>
        <begin position="6441"/>
        <end position="6460"/>
    </location>
</feature>
<dbReference type="GeneID" id="113210314"/>
<name>A0A9C6U1Y6_FRAOC</name>